<reference evidence="2 3" key="1">
    <citation type="submission" date="2018-11" db="EMBL/GenBank/DDBJ databases">
        <authorList>
            <consortium name="Pathogen Informatics"/>
        </authorList>
    </citation>
    <scope>NUCLEOTIDE SEQUENCE [LARGE SCALE GENOMIC DNA]</scope>
</reference>
<dbReference type="OrthoDB" id="6257037at2759"/>
<dbReference type="AlphaFoldDB" id="A0A3P7KBS3"/>
<name>A0A3P7KBS3_STRVU</name>
<evidence type="ECO:0000313" key="3">
    <source>
        <dbReference type="Proteomes" id="UP000270094"/>
    </source>
</evidence>
<sequence length="466" mass="52401">MDQSRKELMVEDSCTVPRTPTFGTPSSCSPLDTSYQFIASRSRSPVSDFGIPATPRDDALTRSPTLLRAPSAASRALFTKIEVKHISKVLNGGSAAGSEPSTSWRTTWSCENNELSCADQAYTRPSSAFDENGHNISEDMSRSKELDDLDVGGKTRMKRRTRTEKERMGLERMQNLHHRAQQMQNLARKIVDDIRQRTFMHQDVWRTIEKIVLGDDNLEAQFDRLKAALLPKHADVLALLSLLTDDSILPPELLTSPLRRGYHGAVQMLLAIEAYCNGTRSRSSNTRSLLKTIGTMGQALSESDFCDRLSDLLSNERPLWNYIRQWLPLPYEENVTPADFEFIDLRKRTECELVEDDGAECIDDLNAVLGTLPPRKGGLLQVAGGQLNSLQNGTYLPVLVTKEKEDSVENKEPKEPLWTKELDIMILKTYNSVEGSSEDVVKALTQKISYSTKDIEKRLNFLLSLF</sequence>
<feature type="compositionally biased region" description="Polar residues" evidence="1">
    <location>
        <begin position="16"/>
        <end position="27"/>
    </location>
</feature>
<feature type="compositionally biased region" description="Basic and acidic residues" evidence="1">
    <location>
        <begin position="131"/>
        <end position="145"/>
    </location>
</feature>
<dbReference type="Proteomes" id="UP000270094">
    <property type="component" value="Unassembled WGS sequence"/>
</dbReference>
<accession>A0A3P7KBS3</accession>
<organism evidence="2 3">
    <name type="scientific">Strongylus vulgaris</name>
    <name type="common">Blood worm</name>
    <dbReference type="NCBI Taxonomy" id="40348"/>
    <lineage>
        <taxon>Eukaryota</taxon>
        <taxon>Metazoa</taxon>
        <taxon>Ecdysozoa</taxon>
        <taxon>Nematoda</taxon>
        <taxon>Chromadorea</taxon>
        <taxon>Rhabditida</taxon>
        <taxon>Rhabditina</taxon>
        <taxon>Rhabditomorpha</taxon>
        <taxon>Strongyloidea</taxon>
        <taxon>Strongylidae</taxon>
        <taxon>Strongylus</taxon>
    </lineage>
</organism>
<proteinExistence type="predicted"/>
<evidence type="ECO:0000256" key="1">
    <source>
        <dbReference type="SAM" id="MobiDB-lite"/>
    </source>
</evidence>
<protein>
    <submittedName>
        <fullName evidence="2">Uncharacterized protein</fullName>
    </submittedName>
</protein>
<keyword evidence="3" id="KW-1185">Reference proteome</keyword>
<dbReference type="EMBL" id="UYYB01000615">
    <property type="protein sequence ID" value="VDM65382.1"/>
    <property type="molecule type" value="Genomic_DNA"/>
</dbReference>
<evidence type="ECO:0000313" key="2">
    <source>
        <dbReference type="EMBL" id="VDM65382.1"/>
    </source>
</evidence>
<feature type="region of interest" description="Disordered" evidence="1">
    <location>
        <begin position="1"/>
        <end position="27"/>
    </location>
</feature>
<gene>
    <name evidence="2" type="ORF">SVUK_LOCUS380</name>
</gene>
<feature type="region of interest" description="Disordered" evidence="1">
    <location>
        <begin position="126"/>
        <end position="145"/>
    </location>
</feature>